<dbReference type="PROSITE" id="PS50144">
    <property type="entry name" value="MATH"/>
    <property type="match status" value="1"/>
</dbReference>
<dbReference type="AlphaFoldDB" id="A0A4Y2S3J5"/>
<dbReference type="InterPro" id="IPR002083">
    <property type="entry name" value="MATH/TRAF_dom"/>
</dbReference>
<dbReference type="Gene3D" id="2.60.210.10">
    <property type="entry name" value="Apoptosis, Tumor Necrosis Factor Receptor Associated Protein 2, Chain A"/>
    <property type="match status" value="1"/>
</dbReference>
<evidence type="ECO:0000313" key="3">
    <source>
        <dbReference type="EMBL" id="GBN82764.1"/>
    </source>
</evidence>
<dbReference type="GO" id="GO:0030163">
    <property type="term" value="P:protein catabolic process"/>
    <property type="evidence" value="ECO:0007669"/>
    <property type="project" value="UniProtKB-ARBA"/>
</dbReference>
<feature type="domain" description="MATH" evidence="2">
    <location>
        <begin position="1"/>
        <end position="97"/>
    </location>
</feature>
<dbReference type="InterPro" id="IPR011333">
    <property type="entry name" value="SKP1/BTB/POZ_sf"/>
</dbReference>
<dbReference type="Gene3D" id="1.25.40.420">
    <property type="match status" value="1"/>
</dbReference>
<gene>
    <name evidence="3" type="primary">spop_160</name>
    <name evidence="3" type="ORF">AVEN_200381_1</name>
</gene>
<dbReference type="Proteomes" id="UP000499080">
    <property type="component" value="Unassembled WGS sequence"/>
</dbReference>
<dbReference type="PANTHER" id="PTHR24413">
    <property type="entry name" value="SPECKLE-TYPE POZ PROTEIN"/>
    <property type="match status" value="1"/>
</dbReference>
<organism evidence="3 4">
    <name type="scientific">Araneus ventricosus</name>
    <name type="common">Orbweaver spider</name>
    <name type="synonym">Epeira ventricosa</name>
    <dbReference type="NCBI Taxonomy" id="182803"/>
    <lineage>
        <taxon>Eukaryota</taxon>
        <taxon>Metazoa</taxon>
        <taxon>Ecdysozoa</taxon>
        <taxon>Arthropoda</taxon>
        <taxon>Chelicerata</taxon>
        <taxon>Arachnida</taxon>
        <taxon>Araneae</taxon>
        <taxon>Araneomorphae</taxon>
        <taxon>Entelegynae</taxon>
        <taxon>Araneoidea</taxon>
        <taxon>Araneidae</taxon>
        <taxon>Araneus</taxon>
    </lineage>
</organism>
<dbReference type="Pfam" id="PF00917">
    <property type="entry name" value="MATH"/>
    <property type="match status" value="1"/>
</dbReference>
<evidence type="ECO:0000313" key="4">
    <source>
        <dbReference type="Proteomes" id="UP000499080"/>
    </source>
</evidence>
<dbReference type="Gene3D" id="3.30.710.10">
    <property type="entry name" value="Potassium Channel Kv1.1, Chain A"/>
    <property type="match status" value="1"/>
</dbReference>
<reference evidence="3 4" key="1">
    <citation type="journal article" date="2019" name="Sci. Rep.">
        <title>Orb-weaving spider Araneus ventricosus genome elucidates the spidroin gene catalogue.</title>
        <authorList>
            <person name="Kono N."/>
            <person name="Nakamura H."/>
            <person name="Ohtoshi R."/>
            <person name="Moran D.A.P."/>
            <person name="Shinohara A."/>
            <person name="Yoshida Y."/>
            <person name="Fujiwara M."/>
            <person name="Mori M."/>
            <person name="Tomita M."/>
            <person name="Arakawa K."/>
        </authorList>
    </citation>
    <scope>NUCLEOTIDE SEQUENCE [LARGE SCALE GENOMIC DNA]</scope>
</reference>
<dbReference type="InterPro" id="IPR000210">
    <property type="entry name" value="BTB/POZ_dom"/>
</dbReference>
<evidence type="ECO:0000259" key="1">
    <source>
        <dbReference type="PROSITE" id="PS50097"/>
    </source>
</evidence>
<sequence>MEGINWCLQIFPRGRYDGDYIACYLKRETSVSHQVKFKLACLNLDGSSLTEWISCDGTCFTKNETNGSDTFVERNAVFVDKRMKYLPNGTLTVDCRIARNKIYSSLCKVFVRTRIEVCWQSISEQIEEFSCLESKSIVVPSASLEKPILKVNVSLGEATCCDENLVVEIFSENHEQRKFSTCKVFLLDAAGSKLKCGKSDIWFDKGKIDQKWIFPLIFTKWDLMAKKDLYLPGDILTLQFECSSSLGISNEVTENIDFVVLSDGGSVSTRDGVGESSALEDLGSLLRENILCDVNLQTRTKTFPAHKAILSARSPVFKAMFTNDLKEKTTNHVDVKDFDDETVRRLLSYIYTNTVENLQWKTAFQLYVAADKYSVKSLKKKCAYLLEENLDLDNVCECLELADTHKDEYLKNSVQDFVLRHDKDVIGSIEWNDLEIGNSRLTSETMGRVYKKAKWF</sequence>
<accession>A0A4Y2S3J5</accession>
<dbReference type="SUPFAM" id="SSF54695">
    <property type="entry name" value="POZ domain"/>
    <property type="match status" value="1"/>
</dbReference>
<dbReference type="OrthoDB" id="10249567at2759"/>
<feature type="domain" description="BTB" evidence="1">
    <location>
        <begin position="292"/>
        <end position="359"/>
    </location>
</feature>
<dbReference type="PROSITE" id="PS50097">
    <property type="entry name" value="BTB"/>
    <property type="match status" value="1"/>
</dbReference>
<dbReference type="Pfam" id="PF00651">
    <property type="entry name" value="BTB"/>
    <property type="match status" value="1"/>
</dbReference>
<dbReference type="InterPro" id="IPR008974">
    <property type="entry name" value="TRAF-like"/>
</dbReference>
<comment type="caution">
    <text evidence="3">The sequence shown here is derived from an EMBL/GenBank/DDBJ whole genome shotgun (WGS) entry which is preliminary data.</text>
</comment>
<dbReference type="CDD" id="cd00121">
    <property type="entry name" value="MATH"/>
    <property type="match status" value="1"/>
</dbReference>
<evidence type="ECO:0000259" key="2">
    <source>
        <dbReference type="PROSITE" id="PS50144"/>
    </source>
</evidence>
<dbReference type="FunFam" id="3.30.710.10:FF:000159">
    <property type="entry name" value="Speckle-type POZ protein B"/>
    <property type="match status" value="1"/>
</dbReference>
<name>A0A4Y2S3J5_ARAVE</name>
<protein>
    <submittedName>
        <fullName evidence="3">Speckle-type POZ protein</fullName>
    </submittedName>
</protein>
<dbReference type="EMBL" id="BGPR01019726">
    <property type="protein sequence ID" value="GBN82764.1"/>
    <property type="molecule type" value="Genomic_DNA"/>
</dbReference>
<dbReference type="SMART" id="SM00225">
    <property type="entry name" value="BTB"/>
    <property type="match status" value="1"/>
</dbReference>
<keyword evidence="4" id="KW-1185">Reference proteome</keyword>
<dbReference type="SUPFAM" id="SSF49599">
    <property type="entry name" value="TRAF domain-like"/>
    <property type="match status" value="1"/>
</dbReference>
<proteinExistence type="predicted"/>